<dbReference type="AlphaFoldDB" id="A0A9P6U8F0"/>
<evidence type="ECO:0000256" key="19">
    <source>
        <dbReference type="SAM" id="MobiDB-lite"/>
    </source>
</evidence>
<comment type="subcellular location">
    <subcellularLocation>
        <location evidence="1">Endomembrane system</location>
        <topology evidence="1">Multi-pass membrane protein</topology>
    </subcellularLocation>
    <subcellularLocation>
        <location evidence="18">Membrane</location>
    </subcellularLocation>
</comment>
<feature type="transmembrane region" description="Helical" evidence="18">
    <location>
        <begin position="1136"/>
        <end position="1155"/>
    </location>
</feature>
<evidence type="ECO:0000256" key="14">
    <source>
        <dbReference type="ARBA" id="ARBA00023008"/>
    </source>
</evidence>
<dbReference type="SUPFAM" id="SSF81653">
    <property type="entry name" value="Calcium ATPase, transduction domain A"/>
    <property type="match status" value="1"/>
</dbReference>
<dbReference type="EC" id="7.2.2.8" evidence="3"/>
<dbReference type="PROSITE" id="PS00154">
    <property type="entry name" value="ATPASE_E1_E2"/>
    <property type="match status" value="1"/>
</dbReference>
<feature type="transmembrane region" description="Helical" evidence="18">
    <location>
        <begin position="472"/>
        <end position="489"/>
    </location>
</feature>
<gene>
    <name evidence="21" type="ORF">DFQ27_001662</name>
</gene>
<keyword evidence="14" id="KW-0186">Copper</keyword>
<evidence type="ECO:0000259" key="20">
    <source>
        <dbReference type="PROSITE" id="PS50846"/>
    </source>
</evidence>
<dbReference type="NCBIfam" id="TIGR00003">
    <property type="entry name" value="copper ion binding protein"/>
    <property type="match status" value="3"/>
</dbReference>
<dbReference type="GO" id="GO:0016887">
    <property type="term" value="F:ATP hydrolysis activity"/>
    <property type="evidence" value="ECO:0007669"/>
    <property type="project" value="InterPro"/>
</dbReference>
<dbReference type="Pfam" id="PF00122">
    <property type="entry name" value="E1-E2_ATPase"/>
    <property type="match status" value="1"/>
</dbReference>
<feature type="transmembrane region" description="Helical" evidence="18">
    <location>
        <begin position="536"/>
        <end position="554"/>
    </location>
</feature>
<name>A0A9P6U8F0_9FUNG</name>
<dbReference type="SUPFAM" id="SSF55008">
    <property type="entry name" value="HMA, heavy metal-associated domain"/>
    <property type="match status" value="3"/>
</dbReference>
<dbReference type="InterPro" id="IPR044492">
    <property type="entry name" value="P_typ_ATPase_HD_dom"/>
</dbReference>
<dbReference type="Gene3D" id="3.30.70.100">
    <property type="match status" value="3"/>
</dbReference>
<dbReference type="PANTHER" id="PTHR43520:SF8">
    <property type="entry name" value="P-TYPE CU(+) TRANSPORTER"/>
    <property type="match status" value="1"/>
</dbReference>
<dbReference type="FunFam" id="2.70.150.10:FF:000002">
    <property type="entry name" value="Copper-transporting ATPase 1, putative"/>
    <property type="match status" value="1"/>
</dbReference>
<dbReference type="GO" id="GO:0016020">
    <property type="term" value="C:membrane"/>
    <property type="evidence" value="ECO:0007669"/>
    <property type="project" value="UniProtKB-SubCell"/>
</dbReference>
<keyword evidence="8 18" id="KW-0547">Nucleotide-binding</keyword>
<dbReference type="Gene3D" id="3.40.50.1000">
    <property type="entry name" value="HAD superfamily/HAD-like"/>
    <property type="match status" value="2"/>
</dbReference>
<feature type="domain" description="HMA" evidence="20">
    <location>
        <begin position="252"/>
        <end position="318"/>
    </location>
</feature>
<dbReference type="Proteomes" id="UP000807716">
    <property type="component" value="Unassembled WGS sequence"/>
</dbReference>
<comment type="caution">
    <text evidence="21">The sequence shown here is derived from an EMBL/GenBank/DDBJ whole genome shotgun (WGS) entry which is preliminary data.</text>
</comment>
<keyword evidence="10 18" id="KW-0067">ATP-binding</keyword>
<proteinExistence type="inferred from homology"/>
<dbReference type="CDD" id="cd02094">
    <property type="entry name" value="P-type_ATPase_Cu-like"/>
    <property type="match status" value="1"/>
</dbReference>
<dbReference type="NCBIfam" id="TIGR01525">
    <property type="entry name" value="ATPase-IB_hvy"/>
    <property type="match status" value="1"/>
</dbReference>
<evidence type="ECO:0000256" key="13">
    <source>
        <dbReference type="ARBA" id="ARBA00022989"/>
    </source>
</evidence>
<dbReference type="PRINTS" id="PR00943">
    <property type="entry name" value="CUATPASE"/>
</dbReference>
<dbReference type="SFLD" id="SFLDG00002">
    <property type="entry name" value="C1.7:_P-type_atpase_like"/>
    <property type="match status" value="1"/>
</dbReference>
<feature type="compositionally biased region" description="Acidic residues" evidence="19">
    <location>
        <begin position="1212"/>
        <end position="1222"/>
    </location>
</feature>
<evidence type="ECO:0000256" key="10">
    <source>
        <dbReference type="ARBA" id="ARBA00022840"/>
    </source>
</evidence>
<evidence type="ECO:0000256" key="12">
    <source>
        <dbReference type="ARBA" id="ARBA00022967"/>
    </source>
</evidence>
<dbReference type="CDD" id="cd00371">
    <property type="entry name" value="HMA"/>
    <property type="match status" value="3"/>
</dbReference>
<evidence type="ECO:0000313" key="21">
    <source>
        <dbReference type="EMBL" id="KAG0263651.1"/>
    </source>
</evidence>
<feature type="compositionally biased region" description="Low complexity" evidence="19">
    <location>
        <begin position="164"/>
        <end position="199"/>
    </location>
</feature>
<keyword evidence="9" id="KW-0187">Copper transport</keyword>
<evidence type="ECO:0000256" key="2">
    <source>
        <dbReference type="ARBA" id="ARBA00006024"/>
    </source>
</evidence>
<dbReference type="InterPro" id="IPR001757">
    <property type="entry name" value="P_typ_ATPase"/>
</dbReference>
<dbReference type="SUPFAM" id="SSF56784">
    <property type="entry name" value="HAD-like"/>
    <property type="match status" value="1"/>
</dbReference>
<dbReference type="PROSITE" id="PS50846">
    <property type="entry name" value="HMA_2"/>
    <property type="match status" value="3"/>
</dbReference>
<dbReference type="GO" id="GO:0055070">
    <property type="term" value="P:copper ion homeostasis"/>
    <property type="evidence" value="ECO:0007669"/>
    <property type="project" value="TreeGrafter"/>
</dbReference>
<dbReference type="Gene3D" id="3.40.1110.10">
    <property type="entry name" value="Calcium-transporting ATPase, cytoplasmic domain N"/>
    <property type="match status" value="1"/>
</dbReference>
<dbReference type="FunFam" id="3.30.70.100:FF:000001">
    <property type="entry name" value="ATPase copper transporting beta"/>
    <property type="match status" value="3"/>
</dbReference>
<evidence type="ECO:0000256" key="4">
    <source>
        <dbReference type="ARBA" id="ARBA00022448"/>
    </source>
</evidence>
<dbReference type="EMBL" id="JAAAJB010000157">
    <property type="protein sequence ID" value="KAG0263651.1"/>
    <property type="molecule type" value="Genomic_DNA"/>
</dbReference>
<keyword evidence="22" id="KW-1185">Reference proteome</keyword>
<evidence type="ECO:0000256" key="18">
    <source>
        <dbReference type="RuleBase" id="RU362081"/>
    </source>
</evidence>
<evidence type="ECO:0000256" key="1">
    <source>
        <dbReference type="ARBA" id="ARBA00004127"/>
    </source>
</evidence>
<dbReference type="Pfam" id="PF00403">
    <property type="entry name" value="HMA"/>
    <property type="match status" value="3"/>
</dbReference>
<evidence type="ECO:0000256" key="16">
    <source>
        <dbReference type="ARBA" id="ARBA00023136"/>
    </source>
</evidence>
<dbReference type="PROSITE" id="PS01047">
    <property type="entry name" value="HMA_1"/>
    <property type="match status" value="2"/>
</dbReference>
<dbReference type="InterPro" id="IPR023299">
    <property type="entry name" value="ATPase_P-typ_cyto_dom_N"/>
</dbReference>
<evidence type="ECO:0000256" key="7">
    <source>
        <dbReference type="ARBA" id="ARBA00022737"/>
    </source>
</evidence>
<dbReference type="InterPro" id="IPR006121">
    <property type="entry name" value="HMA_dom"/>
</dbReference>
<dbReference type="GO" id="GO:0005524">
    <property type="term" value="F:ATP binding"/>
    <property type="evidence" value="ECO:0007669"/>
    <property type="project" value="UniProtKB-UniRule"/>
</dbReference>
<dbReference type="NCBIfam" id="TIGR01494">
    <property type="entry name" value="ATPase_P-type"/>
    <property type="match status" value="2"/>
</dbReference>
<feature type="domain" description="HMA" evidence="20">
    <location>
        <begin position="52"/>
        <end position="118"/>
    </location>
</feature>
<dbReference type="PRINTS" id="PR00942">
    <property type="entry name" value="CUATPASEI"/>
</dbReference>
<dbReference type="PRINTS" id="PR00119">
    <property type="entry name" value="CATATPASE"/>
</dbReference>
<feature type="region of interest" description="Disordered" evidence="19">
    <location>
        <begin position="1196"/>
        <end position="1222"/>
    </location>
</feature>
<feature type="transmembrane region" description="Helical" evidence="18">
    <location>
        <begin position="501"/>
        <end position="524"/>
    </location>
</feature>
<dbReference type="GO" id="GO:0043682">
    <property type="term" value="F:P-type divalent copper transporter activity"/>
    <property type="evidence" value="ECO:0007669"/>
    <property type="project" value="TreeGrafter"/>
</dbReference>
<dbReference type="InterPro" id="IPR008250">
    <property type="entry name" value="ATPase_P-typ_transduc_dom_A_sf"/>
</dbReference>
<dbReference type="InterPro" id="IPR006122">
    <property type="entry name" value="HMA_Cu_ion-bd"/>
</dbReference>
<evidence type="ECO:0000256" key="17">
    <source>
        <dbReference type="ARBA" id="ARBA00080126"/>
    </source>
</evidence>
<feature type="compositionally biased region" description="Low complexity" evidence="19">
    <location>
        <begin position="233"/>
        <end position="245"/>
    </location>
</feature>
<dbReference type="InterPro" id="IPR059000">
    <property type="entry name" value="ATPase_P-type_domA"/>
</dbReference>
<feature type="transmembrane region" description="Helical" evidence="18">
    <location>
        <begin position="1107"/>
        <end position="1130"/>
    </location>
</feature>
<accession>A0A9P6U8F0</accession>
<reference evidence="21" key="1">
    <citation type="journal article" date="2020" name="Fungal Divers.">
        <title>Resolving the Mortierellaceae phylogeny through synthesis of multi-gene phylogenetics and phylogenomics.</title>
        <authorList>
            <person name="Vandepol N."/>
            <person name="Liber J."/>
            <person name="Desiro A."/>
            <person name="Na H."/>
            <person name="Kennedy M."/>
            <person name="Barry K."/>
            <person name="Grigoriev I.V."/>
            <person name="Miller A.N."/>
            <person name="O'Donnell K."/>
            <person name="Stajich J.E."/>
            <person name="Bonito G."/>
        </authorList>
    </citation>
    <scope>NUCLEOTIDE SEQUENCE</scope>
    <source>
        <strain evidence="21">BC1065</strain>
    </source>
</reference>
<evidence type="ECO:0000256" key="9">
    <source>
        <dbReference type="ARBA" id="ARBA00022796"/>
    </source>
</evidence>
<dbReference type="PANTHER" id="PTHR43520">
    <property type="entry name" value="ATP7, ISOFORM B"/>
    <property type="match status" value="1"/>
</dbReference>
<keyword evidence="12" id="KW-1278">Translocase</keyword>
<organism evidence="21 22">
    <name type="scientific">Actinomortierella ambigua</name>
    <dbReference type="NCBI Taxonomy" id="1343610"/>
    <lineage>
        <taxon>Eukaryota</taxon>
        <taxon>Fungi</taxon>
        <taxon>Fungi incertae sedis</taxon>
        <taxon>Mucoromycota</taxon>
        <taxon>Mortierellomycotina</taxon>
        <taxon>Mortierellomycetes</taxon>
        <taxon>Mortierellales</taxon>
        <taxon>Mortierellaceae</taxon>
        <taxon>Actinomortierella</taxon>
    </lineage>
</organism>
<dbReference type="InterPro" id="IPR017969">
    <property type="entry name" value="Heavy-metal-associated_CS"/>
</dbReference>
<comment type="similarity">
    <text evidence="2 18">Belongs to the cation transport ATPase (P-type) (TC 3.A.3) family. Type IB subfamily.</text>
</comment>
<evidence type="ECO:0000256" key="8">
    <source>
        <dbReference type="ARBA" id="ARBA00022741"/>
    </source>
</evidence>
<evidence type="ECO:0000256" key="11">
    <source>
        <dbReference type="ARBA" id="ARBA00022842"/>
    </source>
</evidence>
<feature type="transmembrane region" description="Helical" evidence="18">
    <location>
        <begin position="431"/>
        <end position="452"/>
    </location>
</feature>
<keyword evidence="15" id="KW-0406">Ion transport</keyword>
<dbReference type="InterPro" id="IPR027256">
    <property type="entry name" value="P-typ_ATPase_IB"/>
</dbReference>
<sequence length="1222" mass="131147">MPSSNNIDKEQEEHLLLFEAADNWDEFESRVAASLADEKQASPAPTRARPSPTLTLPVVGMTCMSCVNAITSVLKGAPGVLNAEVSLKLHQATVQYDPTQIQPSQIKEAIEDCGFEVPFDAEDDEDEDEDEEDSSNNDHKASAAKPLLLGTTPKSVGRGKGKNSSELLSASSAHAPLQHVASPHSPIPSSRASSTTARSLPPTSAQAKLHTALNNNNNNKRRINKNTHPLQPSSSSSPSSTHTAISIPTTTKTAQLAIQGMTCASCVASIEKSLKDTPGLISIKVALLAEKATIEYVEGQITPQEVADKIEDIGFEAQPLRDTTTTTYGDDSDGVSEEQVDLNVFGMTCASCVNSIETEMRKMPGIVAISVSLTLQSAKVTFDRNVVGLRDIVERIGDLGFDALLIDNKSQSAQLESLGRTKEILQWRKDLIRTAFFAVPAFIIAMICPMMAWGKAFYEIPILLGLRLGDLATFFLTIPVQFGVGLRFMKSAVKALRHGVATMDVLVSVGTMSAFTFSTFSLLYTMFDPAHSPPSVFFDMSATLILFVTLGRYLENLAKGETSVALSKLMSLTPPTCVIYVLDPKTGAKVSERQIPSELVQKGDLIKVVPGDKIPTDGVVRFGQSTIDESMVTGEAEPISKIVGSTVIGGTVNGLGTFDMEATKVGSETTLSQIVRLVEDAQTSKAPIQAYADLVAGVFVPVVILMAMLTFVVWMIVSHTVVADHLPKIFMHEPSKFVTCLKLCISVIVVACPCALGLATPTAVMVGTGVGAQNGILIKSGQALEAAHKVTKVVFDKTGTLTQGNLEVASWNIYRGSNLSNSAPSSPIVSRDPAFSSSSASSSDMVASTLMDKMSDKEFFMIVGAAESVSEHPLGRAIGLYAKKLLNITTFQATVTDFEATTGQGIECTVSLPPSTAAGQIETSYRVVVGNKSWLKDHDIKLPVSLTTDQMTQEKAGRTTVLVAMEGIFVGFISLSDKIKPEAAKTVARLQQLGIQVAMVTGDQPVVAQVIASECGIHEVHAGVKPAGKSQIVQQLQAQGHMVAMVGDGINDSPALAQSDLGIALATGTDIAMEAADMVLMRGGDLTDVVAAIDLCRVIFRRIRLNFVWASIYNVIGVPLAMGVFLPWGYHLHPMLAGLMMASSSVSVVCSSLLLRLWRKPMVADVTEEDKMRRMREKQRKKKEALIRESWRVRFGGSSTRGSSQYVRVDSMSDEEAEMDEF</sequence>
<dbReference type="SUPFAM" id="SSF81665">
    <property type="entry name" value="Calcium ATPase, transmembrane domain M"/>
    <property type="match status" value="1"/>
</dbReference>
<feature type="non-terminal residue" evidence="21">
    <location>
        <position position="1222"/>
    </location>
</feature>
<evidence type="ECO:0000256" key="15">
    <source>
        <dbReference type="ARBA" id="ARBA00023065"/>
    </source>
</evidence>
<evidence type="ECO:0000313" key="22">
    <source>
        <dbReference type="Proteomes" id="UP000807716"/>
    </source>
</evidence>
<dbReference type="Pfam" id="PF00702">
    <property type="entry name" value="Hydrolase"/>
    <property type="match status" value="1"/>
</dbReference>
<keyword evidence="5 18" id="KW-0812">Transmembrane</keyword>
<evidence type="ECO:0000256" key="6">
    <source>
        <dbReference type="ARBA" id="ARBA00022723"/>
    </source>
</evidence>
<dbReference type="SFLD" id="SFLDF00027">
    <property type="entry name" value="p-type_atpase"/>
    <property type="match status" value="1"/>
</dbReference>
<dbReference type="InterPro" id="IPR036163">
    <property type="entry name" value="HMA_dom_sf"/>
</dbReference>
<dbReference type="SFLD" id="SFLDS00003">
    <property type="entry name" value="Haloacid_Dehalogenase"/>
    <property type="match status" value="1"/>
</dbReference>
<keyword evidence="7" id="KW-0677">Repeat</keyword>
<feature type="region of interest" description="Disordered" evidence="19">
    <location>
        <begin position="120"/>
        <end position="245"/>
    </location>
</feature>
<keyword evidence="16 18" id="KW-0472">Membrane</keyword>
<dbReference type="InterPro" id="IPR036412">
    <property type="entry name" value="HAD-like_sf"/>
</dbReference>
<feature type="compositionally biased region" description="Acidic residues" evidence="19">
    <location>
        <begin position="120"/>
        <end position="135"/>
    </location>
</feature>
<dbReference type="GO" id="GO:0140581">
    <property type="term" value="F:P-type monovalent copper transporter activity"/>
    <property type="evidence" value="ECO:0007669"/>
    <property type="project" value="UniProtKB-EC"/>
</dbReference>
<feature type="transmembrane region" description="Helical" evidence="18">
    <location>
        <begin position="737"/>
        <end position="759"/>
    </location>
</feature>
<keyword evidence="4" id="KW-0813">Transport</keyword>
<keyword evidence="11" id="KW-0460">Magnesium</keyword>
<keyword evidence="13 18" id="KW-1133">Transmembrane helix</keyword>
<keyword evidence="6 18" id="KW-0479">Metal-binding</keyword>
<feature type="domain" description="HMA" evidence="20">
    <location>
        <begin position="338"/>
        <end position="404"/>
    </location>
</feature>
<dbReference type="OrthoDB" id="432719at2759"/>
<protein>
    <recommendedName>
        <fullName evidence="3">P-type Cu(+) transporter</fullName>
        <ecNumber evidence="3">7.2.2.8</ecNumber>
    </recommendedName>
    <alternativeName>
        <fullName evidence="17">Cu(2+)-ATPase</fullName>
    </alternativeName>
</protein>
<dbReference type="InterPro" id="IPR023214">
    <property type="entry name" value="HAD_sf"/>
</dbReference>
<feature type="transmembrane region" description="Helical" evidence="18">
    <location>
        <begin position="694"/>
        <end position="717"/>
    </location>
</feature>
<dbReference type="Gene3D" id="2.70.150.10">
    <property type="entry name" value="Calcium-transporting ATPase, cytoplasmic transduction domain A"/>
    <property type="match status" value="1"/>
</dbReference>
<evidence type="ECO:0000256" key="3">
    <source>
        <dbReference type="ARBA" id="ARBA00012517"/>
    </source>
</evidence>
<dbReference type="InterPro" id="IPR023298">
    <property type="entry name" value="ATPase_P-typ_TM_dom_sf"/>
</dbReference>
<dbReference type="GO" id="GO:0012505">
    <property type="term" value="C:endomembrane system"/>
    <property type="evidence" value="ECO:0007669"/>
    <property type="project" value="UniProtKB-SubCell"/>
</dbReference>
<feature type="compositionally biased region" description="Polar residues" evidence="19">
    <location>
        <begin position="1197"/>
        <end position="1206"/>
    </location>
</feature>
<dbReference type="InterPro" id="IPR018303">
    <property type="entry name" value="ATPase_P-typ_P_site"/>
</dbReference>
<evidence type="ECO:0000256" key="5">
    <source>
        <dbReference type="ARBA" id="ARBA00022692"/>
    </source>
</evidence>
<dbReference type="GO" id="GO:0005507">
    <property type="term" value="F:copper ion binding"/>
    <property type="evidence" value="ECO:0007669"/>
    <property type="project" value="InterPro"/>
</dbReference>